<sequence length="175" mass="19677">MDWYTSVFELIDMRSFSNLWFWVALAVLWSSASHWVLGVPWDMVLRAGRVGGQPAADMETMVRINSERILYITRESGVLMTGFAGFVLTFLFLVGFVYGREFAQAVFLLGTPMALVWLLSVGTAGRVQRQELSDAALIKQLTRLRFYIRLIGMASIFVTATWGMWQNMSSSALGG</sequence>
<feature type="transmembrane region" description="Helical" evidence="1">
    <location>
        <begin position="20"/>
        <end position="39"/>
    </location>
</feature>
<gene>
    <name evidence="2" type="ORF">N7U68_04140</name>
</gene>
<name>A0ABY6DCL0_9RHOB</name>
<keyword evidence="3" id="KW-1185">Reference proteome</keyword>
<protein>
    <submittedName>
        <fullName evidence="2">Component of SufBCD complex</fullName>
    </submittedName>
</protein>
<dbReference type="RefSeq" id="WP_263048327.1">
    <property type="nucleotide sequence ID" value="NZ_CP106738.1"/>
</dbReference>
<keyword evidence="1" id="KW-0472">Membrane</keyword>
<dbReference type="EMBL" id="CP106738">
    <property type="protein sequence ID" value="UXX83857.1"/>
    <property type="molecule type" value="Genomic_DNA"/>
</dbReference>
<reference evidence="2" key="1">
    <citation type="submission" date="2022-10" db="EMBL/GenBank/DDBJ databases">
        <title>Roseovarius pelagicus sp. nov., isolated from Arctic seawater.</title>
        <authorList>
            <person name="Hong Y.W."/>
            <person name="Hwang C.Y."/>
        </authorList>
    </citation>
    <scope>NUCLEOTIDE SEQUENCE</scope>
    <source>
        <strain evidence="2">HL-MP18</strain>
    </source>
</reference>
<dbReference type="Proteomes" id="UP001064087">
    <property type="component" value="Chromosome"/>
</dbReference>
<accession>A0ABY6DCL0</accession>
<evidence type="ECO:0000313" key="2">
    <source>
        <dbReference type="EMBL" id="UXX83857.1"/>
    </source>
</evidence>
<feature type="transmembrane region" description="Helical" evidence="1">
    <location>
        <begin position="78"/>
        <end position="99"/>
    </location>
</feature>
<feature type="transmembrane region" description="Helical" evidence="1">
    <location>
        <begin position="105"/>
        <end position="125"/>
    </location>
</feature>
<evidence type="ECO:0000313" key="3">
    <source>
        <dbReference type="Proteomes" id="UP001064087"/>
    </source>
</evidence>
<proteinExistence type="predicted"/>
<feature type="transmembrane region" description="Helical" evidence="1">
    <location>
        <begin position="146"/>
        <end position="165"/>
    </location>
</feature>
<evidence type="ECO:0000256" key="1">
    <source>
        <dbReference type="SAM" id="Phobius"/>
    </source>
</evidence>
<keyword evidence="1" id="KW-0812">Transmembrane</keyword>
<keyword evidence="1" id="KW-1133">Transmembrane helix</keyword>
<organism evidence="2 3">
    <name type="scientific">Roseovarius pelagicus</name>
    <dbReference type="NCBI Taxonomy" id="2980108"/>
    <lineage>
        <taxon>Bacteria</taxon>
        <taxon>Pseudomonadati</taxon>
        <taxon>Pseudomonadota</taxon>
        <taxon>Alphaproteobacteria</taxon>
        <taxon>Rhodobacterales</taxon>
        <taxon>Roseobacteraceae</taxon>
        <taxon>Roseovarius</taxon>
    </lineage>
</organism>